<proteinExistence type="predicted"/>
<feature type="compositionally biased region" description="Polar residues" evidence="1">
    <location>
        <begin position="61"/>
        <end position="70"/>
    </location>
</feature>
<protein>
    <submittedName>
        <fullName evidence="2">Uncharacterized protein</fullName>
    </submittedName>
</protein>
<dbReference type="AlphaFoldDB" id="A0A8X6G4R3"/>
<name>A0A8X6G4R3_TRICU</name>
<evidence type="ECO:0000256" key="1">
    <source>
        <dbReference type="SAM" id="MobiDB-lite"/>
    </source>
</evidence>
<feature type="region of interest" description="Disordered" evidence="1">
    <location>
        <begin position="50"/>
        <end position="76"/>
    </location>
</feature>
<dbReference type="Proteomes" id="UP000887116">
    <property type="component" value="Unassembled WGS sequence"/>
</dbReference>
<dbReference type="EMBL" id="BMAO01024476">
    <property type="protein sequence ID" value="GFQ95603.1"/>
    <property type="molecule type" value="Genomic_DNA"/>
</dbReference>
<evidence type="ECO:0000313" key="2">
    <source>
        <dbReference type="EMBL" id="GFQ95603.1"/>
    </source>
</evidence>
<feature type="compositionally biased region" description="Polar residues" evidence="1">
    <location>
        <begin position="96"/>
        <end position="115"/>
    </location>
</feature>
<comment type="caution">
    <text evidence="2">The sequence shown here is derived from an EMBL/GenBank/DDBJ whole genome shotgun (WGS) entry which is preliminary data.</text>
</comment>
<gene>
    <name evidence="2" type="ORF">TNCT_421331</name>
</gene>
<reference evidence="2" key="1">
    <citation type="submission" date="2020-07" db="EMBL/GenBank/DDBJ databases">
        <title>Multicomponent nature underlies the extraordinary mechanical properties of spider dragline silk.</title>
        <authorList>
            <person name="Kono N."/>
            <person name="Nakamura H."/>
            <person name="Mori M."/>
            <person name="Yoshida Y."/>
            <person name="Ohtoshi R."/>
            <person name="Malay A.D."/>
            <person name="Moran D.A.P."/>
            <person name="Tomita M."/>
            <person name="Numata K."/>
            <person name="Arakawa K."/>
        </authorList>
    </citation>
    <scope>NUCLEOTIDE SEQUENCE</scope>
</reference>
<evidence type="ECO:0000313" key="3">
    <source>
        <dbReference type="Proteomes" id="UP000887116"/>
    </source>
</evidence>
<keyword evidence="3" id="KW-1185">Reference proteome</keyword>
<organism evidence="2 3">
    <name type="scientific">Trichonephila clavata</name>
    <name type="common">Joro spider</name>
    <name type="synonym">Nephila clavata</name>
    <dbReference type="NCBI Taxonomy" id="2740835"/>
    <lineage>
        <taxon>Eukaryota</taxon>
        <taxon>Metazoa</taxon>
        <taxon>Ecdysozoa</taxon>
        <taxon>Arthropoda</taxon>
        <taxon>Chelicerata</taxon>
        <taxon>Arachnida</taxon>
        <taxon>Araneae</taxon>
        <taxon>Araneomorphae</taxon>
        <taxon>Entelegynae</taxon>
        <taxon>Araneoidea</taxon>
        <taxon>Nephilidae</taxon>
        <taxon>Trichonephila</taxon>
    </lineage>
</organism>
<accession>A0A8X6G4R3</accession>
<sequence length="126" mass="14022">MIWRKLSVSDIPPSFAEITTPTTHPGAAFQITKEKTDLQKPPLQNQVQIQTKTGRTPKPTLLQTNPIQSKQGKDFPPIPTATAYIWLPYLGHGGSNPPQRTPNNTEHRPQTNAECSTLHPKEIHPC</sequence>
<feature type="region of interest" description="Disordered" evidence="1">
    <location>
        <begin position="91"/>
        <end position="126"/>
    </location>
</feature>